<dbReference type="InterPro" id="IPR050680">
    <property type="entry name" value="YpeA/RimI_acetyltransf"/>
</dbReference>
<dbReference type="PANTHER" id="PTHR43420:SF52">
    <property type="entry name" value="N-ACETYLTRANSFERASE YODP"/>
    <property type="match status" value="1"/>
</dbReference>
<evidence type="ECO:0000256" key="1">
    <source>
        <dbReference type="ARBA" id="ARBA00022679"/>
    </source>
</evidence>
<dbReference type="PANTHER" id="PTHR43420">
    <property type="entry name" value="ACETYLTRANSFERASE"/>
    <property type="match status" value="1"/>
</dbReference>
<evidence type="ECO:0000256" key="2">
    <source>
        <dbReference type="ARBA" id="ARBA00023315"/>
    </source>
</evidence>
<accession>A0ABY3YJ65</accession>
<dbReference type="EMBL" id="CP094326">
    <property type="protein sequence ID" value="UNY97864.1"/>
    <property type="molecule type" value="Genomic_DNA"/>
</dbReference>
<evidence type="ECO:0000259" key="3">
    <source>
        <dbReference type="PROSITE" id="PS51186"/>
    </source>
</evidence>
<dbReference type="Pfam" id="PF00583">
    <property type="entry name" value="Acetyltransf_1"/>
    <property type="match status" value="1"/>
</dbReference>
<sequence length="197" mass="22272">MKENTENNSIRPAKPEDYNQVAPLIIQAMEDVACKLIQAENPYDALPLFEKFFQQTSNQYSFDNTLVFVENGIVAGSITGYDGALLEAYRKPFLDYIEKAYDVRHDSLEDETQAGEYYIDTLSVSDKFQGKGIGSKLIKKLIVKAGENGYSKVGLLVDQTNPLAKKLYTRLGFKVEKTITFANGIYEHMQYEIKNTP</sequence>
<dbReference type="SUPFAM" id="SSF55729">
    <property type="entry name" value="Acyl-CoA N-acyltransferases (Nat)"/>
    <property type="match status" value="1"/>
</dbReference>
<dbReference type="RefSeq" id="WP_242936275.1">
    <property type="nucleotide sequence ID" value="NZ_CP094326.1"/>
</dbReference>
<dbReference type="InterPro" id="IPR016181">
    <property type="entry name" value="Acyl_CoA_acyltransferase"/>
</dbReference>
<keyword evidence="1" id="KW-0808">Transferase</keyword>
<evidence type="ECO:0000313" key="4">
    <source>
        <dbReference type="EMBL" id="UNY97864.1"/>
    </source>
</evidence>
<dbReference type="CDD" id="cd04301">
    <property type="entry name" value="NAT_SF"/>
    <property type="match status" value="1"/>
</dbReference>
<gene>
    <name evidence="4" type="ORF">MQE36_12300</name>
</gene>
<keyword evidence="2" id="KW-0012">Acyltransferase</keyword>
<dbReference type="InterPro" id="IPR000182">
    <property type="entry name" value="GNAT_dom"/>
</dbReference>
<name>A0ABY3YJ65_9FLAO</name>
<reference evidence="4 5" key="1">
    <citation type="journal article" date="2018" name="Int. J. Syst. Evol. Microbiol.">
        <title>Zhouia spongiae sp. nov., isolated from a marine sponge.</title>
        <authorList>
            <person name="Zhuang L."/>
            <person name="Lin B."/>
            <person name="Qin F."/>
            <person name="Luo L."/>
        </authorList>
    </citation>
    <scope>NUCLEOTIDE SEQUENCE [LARGE SCALE GENOMIC DNA]</scope>
    <source>
        <strain evidence="4 5">HN-Y44</strain>
    </source>
</reference>
<evidence type="ECO:0000313" key="5">
    <source>
        <dbReference type="Proteomes" id="UP000829476"/>
    </source>
</evidence>
<organism evidence="4 5">
    <name type="scientific">Zhouia spongiae</name>
    <dbReference type="NCBI Taxonomy" id="2202721"/>
    <lineage>
        <taxon>Bacteria</taxon>
        <taxon>Pseudomonadati</taxon>
        <taxon>Bacteroidota</taxon>
        <taxon>Flavobacteriia</taxon>
        <taxon>Flavobacteriales</taxon>
        <taxon>Flavobacteriaceae</taxon>
        <taxon>Zhouia</taxon>
    </lineage>
</organism>
<dbReference type="Proteomes" id="UP000829476">
    <property type="component" value="Chromosome"/>
</dbReference>
<proteinExistence type="predicted"/>
<dbReference type="PROSITE" id="PS51186">
    <property type="entry name" value="GNAT"/>
    <property type="match status" value="1"/>
</dbReference>
<protein>
    <submittedName>
        <fullName evidence="4">GNAT family N-acetyltransferase</fullName>
    </submittedName>
</protein>
<feature type="domain" description="N-acetyltransferase" evidence="3">
    <location>
        <begin position="8"/>
        <end position="197"/>
    </location>
</feature>
<keyword evidence="5" id="KW-1185">Reference proteome</keyword>
<dbReference type="Gene3D" id="3.40.630.30">
    <property type="match status" value="1"/>
</dbReference>